<comment type="caution">
    <text evidence="2">The sequence shown here is derived from an EMBL/GenBank/DDBJ whole genome shotgun (WGS) entry which is preliminary data.</text>
</comment>
<evidence type="ECO:0000256" key="1">
    <source>
        <dbReference type="SAM" id="MobiDB-lite"/>
    </source>
</evidence>
<protein>
    <submittedName>
        <fullName evidence="2">Uncharacterized protein</fullName>
    </submittedName>
</protein>
<gene>
    <name evidence="2" type="ORF">LRU_00984</name>
</gene>
<dbReference type="Proteomes" id="UP000002971">
    <property type="component" value="Unassembled WGS sequence"/>
</dbReference>
<name>F7QZX7_9LACO</name>
<sequence>MLFPKSADYGQNGQKQPFVRKNSAGLDQVLRTNDPKIPIRP</sequence>
<accession>F7QZX7</accession>
<reference evidence="2 3" key="1">
    <citation type="journal article" date="2011" name="J. Bacteriol.">
        <title>Genome Sequence of Lactobacillus ruminis SPM0211, Isolated from a Fecal Sample from a Healthy Korean.</title>
        <authorList>
            <person name="Lee S."/>
            <person name="Cho Y.J."/>
            <person name="Lee A.H."/>
            <person name="Chun J."/>
            <person name="Ha N.J."/>
            <person name="Ko G."/>
        </authorList>
    </citation>
    <scope>NUCLEOTIDE SEQUENCE [LARGE SCALE GENOMIC DNA]</scope>
    <source>
        <strain evidence="2 3">SPM0211</strain>
    </source>
</reference>
<dbReference type="EMBL" id="AFOJ01000004">
    <property type="protein sequence ID" value="EGM52540.1"/>
    <property type="molecule type" value="Genomic_DNA"/>
</dbReference>
<organism evidence="2 3">
    <name type="scientific">Ligilactobacillus ruminis SPM0211</name>
    <dbReference type="NCBI Taxonomy" id="1040964"/>
    <lineage>
        <taxon>Bacteria</taxon>
        <taxon>Bacillati</taxon>
        <taxon>Bacillota</taxon>
        <taxon>Bacilli</taxon>
        <taxon>Lactobacillales</taxon>
        <taxon>Lactobacillaceae</taxon>
        <taxon>Ligilactobacillus</taxon>
    </lineage>
</organism>
<evidence type="ECO:0000313" key="2">
    <source>
        <dbReference type="EMBL" id="EGM52540.1"/>
    </source>
</evidence>
<evidence type="ECO:0000313" key="3">
    <source>
        <dbReference type="Proteomes" id="UP000002971"/>
    </source>
</evidence>
<dbReference type="AlphaFoldDB" id="F7QZX7"/>
<proteinExistence type="predicted"/>
<feature type="region of interest" description="Disordered" evidence="1">
    <location>
        <begin position="1"/>
        <end position="41"/>
    </location>
</feature>